<organism evidence="1">
    <name type="scientific">viral metagenome</name>
    <dbReference type="NCBI Taxonomy" id="1070528"/>
    <lineage>
        <taxon>unclassified sequences</taxon>
        <taxon>metagenomes</taxon>
        <taxon>organismal metagenomes</taxon>
    </lineage>
</organism>
<proteinExistence type="predicted"/>
<name>A0A6C0JWU3_9ZZZZ</name>
<sequence>MPEDPVFWDFYEHRRRRSEVNSPTDSSVQRESNIRMISLIEHNYPVIYGDDDSVFIQVPPEEPVGHINPLNMEPALEDMPPLIDFPEQPIFGISRSVQLPISMEMMQLIIDNGIGPLGGFIIEIPATVLPDLMDTSE</sequence>
<dbReference type="EMBL" id="MN740696">
    <property type="protein sequence ID" value="QHU08338.1"/>
    <property type="molecule type" value="Genomic_DNA"/>
</dbReference>
<protein>
    <submittedName>
        <fullName evidence="1">Uncharacterized protein</fullName>
    </submittedName>
</protein>
<reference evidence="1" key="1">
    <citation type="journal article" date="2020" name="Nature">
        <title>Giant virus diversity and host interactions through global metagenomics.</title>
        <authorList>
            <person name="Schulz F."/>
            <person name="Roux S."/>
            <person name="Paez-Espino D."/>
            <person name="Jungbluth S."/>
            <person name="Walsh D.A."/>
            <person name="Denef V.J."/>
            <person name="McMahon K.D."/>
            <person name="Konstantinidis K.T."/>
            <person name="Eloe-Fadrosh E.A."/>
            <person name="Kyrpides N.C."/>
            <person name="Woyke T."/>
        </authorList>
    </citation>
    <scope>NUCLEOTIDE SEQUENCE</scope>
    <source>
        <strain evidence="1">GVMAG-S-1062768-28</strain>
    </source>
</reference>
<dbReference type="AlphaFoldDB" id="A0A6C0JWU3"/>
<accession>A0A6C0JWU3</accession>
<evidence type="ECO:0000313" key="1">
    <source>
        <dbReference type="EMBL" id="QHU08338.1"/>
    </source>
</evidence>